<feature type="region of interest" description="Disordered" evidence="1">
    <location>
        <begin position="129"/>
        <end position="177"/>
    </location>
</feature>
<keyword evidence="2" id="KW-1185">Reference proteome</keyword>
<evidence type="ECO:0000256" key="1">
    <source>
        <dbReference type="SAM" id="MobiDB-lite"/>
    </source>
</evidence>
<feature type="compositionally biased region" description="Basic and acidic residues" evidence="1">
    <location>
        <begin position="129"/>
        <end position="143"/>
    </location>
</feature>
<accession>A0A0M3IMQ2</accession>
<proteinExistence type="predicted"/>
<evidence type="ECO:0000313" key="2">
    <source>
        <dbReference type="Proteomes" id="UP000036681"/>
    </source>
</evidence>
<sequence length="177" mass="20747">MYLQQLKKLRDEYDSIVDEYDQARVRMREFQIQIENLRAECEALSARSQKSVHVAEKELEIVKEEVRVLREANERLVKNSLSSESLAESVADSQRELRERIAELETHLADSHAQHAEMARQLEIAKHERERMETKLKKRERELTNLTDAIGRRQPEATNESPVKHTNEESPPEVTFN</sequence>
<dbReference type="WBParaSite" id="ALUE_0002003001-mRNA-1">
    <property type="protein sequence ID" value="ALUE_0002003001-mRNA-1"/>
    <property type="gene ID" value="ALUE_0002003001"/>
</dbReference>
<dbReference type="AlphaFoldDB" id="A0A0M3IMQ2"/>
<evidence type="ECO:0000313" key="3">
    <source>
        <dbReference type="WBParaSite" id="ALUE_0002003001-mRNA-1"/>
    </source>
</evidence>
<dbReference type="Proteomes" id="UP000036681">
    <property type="component" value="Unplaced"/>
</dbReference>
<organism evidence="2 3">
    <name type="scientific">Ascaris lumbricoides</name>
    <name type="common">Giant roundworm</name>
    <dbReference type="NCBI Taxonomy" id="6252"/>
    <lineage>
        <taxon>Eukaryota</taxon>
        <taxon>Metazoa</taxon>
        <taxon>Ecdysozoa</taxon>
        <taxon>Nematoda</taxon>
        <taxon>Chromadorea</taxon>
        <taxon>Rhabditida</taxon>
        <taxon>Spirurina</taxon>
        <taxon>Ascaridomorpha</taxon>
        <taxon>Ascaridoidea</taxon>
        <taxon>Ascarididae</taxon>
        <taxon>Ascaris</taxon>
    </lineage>
</organism>
<protein>
    <submittedName>
        <fullName evidence="3">Uncharacterized protein</fullName>
    </submittedName>
</protein>
<reference evidence="3" key="1">
    <citation type="submission" date="2017-02" db="UniProtKB">
        <authorList>
            <consortium name="WormBaseParasite"/>
        </authorList>
    </citation>
    <scope>IDENTIFICATION</scope>
</reference>
<name>A0A0M3IMQ2_ASCLU</name>